<comment type="catalytic activity">
    <reaction evidence="20">
        <text>a 5,6-dihydrouridine in mRNA + NAD(+) = a uridine in mRNA + NADH + H(+)</text>
        <dbReference type="Rhea" id="RHEA:69851"/>
        <dbReference type="Rhea" id="RHEA-COMP:14658"/>
        <dbReference type="Rhea" id="RHEA-COMP:17789"/>
        <dbReference type="ChEBI" id="CHEBI:15378"/>
        <dbReference type="ChEBI" id="CHEBI:57540"/>
        <dbReference type="ChEBI" id="CHEBI:57945"/>
        <dbReference type="ChEBI" id="CHEBI:65315"/>
        <dbReference type="ChEBI" id="CHEBI:74443"/>
    </reaction>
    <physiologicalReaction direction="right-to-left" evidence="20">
        <dbReference type="Rhea" id="RHEA:69853"/>
    </physiologicalReaction>
</comment>
<keyword evidence="7" id="KW-0507">mRNA processing</keyword>
<evidence type="ECO:0000259" key="24">
    <source>
        <dbReference type="Pfam" id="PF00642"/>
    </source>
</evidence>
<keyword evidence="13" id="KW-0521">NADP</keyword>
<keyword evidence="14" id="KW-0560">Oxidoreductase</keyword>
<evidence type="ECO:0000256" key="23">
    <source>
        <dbReference type="SAM" id="MobiDB-lite"/>
    </source>
</evidence>
<dbReference type="GO" id="GO:0008270">
    <property type="term" value="F:zinc ion binding"/>
    <property type="evidence" value="ECO:0007669"/>
    <property type="project" value="UniProtKB-KW"/>
</dbReference>
<proteinExistence type="inferred from homology"/>
<evidence type="ECO:0000256" key="6">
    <source>
        <dbReference type="ARBA" id="ARBA00022643"/>
    </source>
</evidence>
<keyword evidence="6" id="KW-0288">FMN</keyword>
<dbReference type="SUPFAM" id="SSF51395">
    <property type="entry name" value="FMN-linked oxidoreductases"/>
    <property type="match status" value="1"/>
</dbReference>
<evidence type="ECO:0000256" key="15">
    <source>
        <dbReference type="ARBA" id="ARBA00023027"/>
    </source>
</evidence>
<dbReference type="FunFam" id="3.20.20.70:FF:000067">
    <property type="entry name" value="tRNA-dihydrouridine(47) synthase [NAD(P)(+)]"/>
    <property type="match status" value="1"/>
</dbReference>
<name>A0A9N9MWG5_9CUCU</name>
<evidence type="ECO:0000313" key="26">
    <source>
        <dbReference type="EMBL" id="CAG9771897.1"/>
    </source>
</evidence>
<evidence type="ECO:0000256" key="8">
    <source>
        <dbReference type="ARBA" id="ARBA00022694"/>
    </source>
</evidence>
<dbReference type="InterPro" id="IPR035587">
    <property type="entry name" value="DUS-like_FMN-bd"/>
</dbReference>
<evidence type="ECO:0000256" key="13">
    <source>
        <dbReference type="ARBA" id="ARBA00022857"/>
    </source>
</evidence>
<dbReference type="EC" id="1.3.1.89" evidence="3"/>
<dbReference type="InterPro" id="IPR000571">
    <property type="entry name" value="Znf_CCCH"/>
</dbReference>
<dbReference type="Pfam" id="PF00642">
    <property type="entry name" value="zf-CCCH"/>
    <property type="match status" value="1"/>
</dbReference>
<dbReference type="PANTHER" id="PTHR45846:SF1">
    <property type="entry name" value="TRNA-DIHYDROURIDINE(47) SYNTHASE [NAD(P)(+)]-LIKE"/>
    <property type="match status" value="1"/>
</dbReference>
<feature type="compositionally biased region" description="Basic and acidic residues" evidence="23">
    <location>
        <begin position="23"/>
        <end position="38"/>
    </location>
</feature>
<evidence type="ECO:0000256" key="21">
    <source>
        <dbReference type="ARBA" id="ARBA00049447"/>
    </source>
</evidence>
<dbReference type="InterPro" id="IPR018517">
    <property type="entry name" value="tRNA_hU_synthase_CS"/>
</dbReference>
<keyword evidence="11" id="KW-0863">Zinc-finger</keyword>
<dbReference type="InterPro" id="IPR013785">
    <property type="entry name" value="Aldolase_TIM"/>
</dbReference>
<dbReference type="Gene3D" id="3.20.20.70">
    <property type="entry name" value="Aldolase class I"/>
    <property type="match status" value="1"/>
</dbReference>
<keyword evidence="27" id="KW-1185">Reference proteome</keyword>
<evidence type="ECO:0000256" key="3">
    <source>
        <dbReference type="ARBA" id="ARBA00012376"/>
    </source>
</evidence>
<comment type="similarity">
    <text evidence="2">Belongs to the Dus family. Dus3 subfamily.</text>
</comment>
<evidence type="ECO:0000256" key="16">
    <source>
        <dbReference type="ARBA" id="ARBA00030416"/>
    </source>
</evidence>
<evidence type="ECO:0000256" key="18">
    <source>
        <dbReference type="ARBA" id="ARBA00045365"/>
    </source>
</evidence>
<dbReference type="EMBL" id="OU892283">
    <property type="protein sequence ID" value="CAG9771897.1"/>
    <property type="molecule type" value="Genomic_DNA"/>
</dbReference>
<evidence type="ECO:0000313" key="27">
    <source>
        <dbReference type="Proteomes" id="UP001152799"/>
    </source>
</evidence>
<keyword evidence="15" id="KW-0520">NAD</keyword>
<reference evidence="26" key="1">
    <citation type="submission" date="2022-01" db="EMBL/GenBank/DDBJ databases">
        <authorList>
            <person name="King R."/>
        </authorList>
    </citation>
    <scope>NUCLEOTIDE SEQUENCE</scope>
</reference>
<comment type="catalytic activity">
    <reaction evidence="21">
        <text>a 5,6-dihydrouridine in mRNA + NADP(+) = a uridine in mRNA + NADPH + H(+)</text>
        <dbReference type="Rhea" id="RHEA:69855"/>
        <dbReference type="Rhea" id="RHEA-COMP:14658"/>
        <dbReference type="Rhea" id="RHEA-COMP:17789"/>
        <dbReference type="ChEBI" id="CHEBI:15378"/>
        <dbReference type="ChEBI" id="CHEBI:57783"/>
        <dbReference type="ChEBI" id="CHEBI:58349"/>
        <dbReference type="ChEBI" id="CHEBI:65315"/>
        <dbReference type="ChEBI" id="CHEBI:74443"/>
    </reaction>
    <physiologicalReaction direction="right-to-left" evidence="21">
        <dbReference type="Rhea" id="RHEA:69857"/>
    </physiologicalReaction>
</comment>
<sequence length="607" mass="69524">MDAPPAAGICKIKKEFILPEQERKLNLDHVSEKDKANLEEPEPVDPEDNDNDEDLDDDVKSDAGEPQVKKIKISKKKLKGQNKKRGRTFAPDRSHELCDFLLQAQDGQELPTCFRKRCTNCHDIEEYLKKKPEDIGPVCTNFEKTGKCPRGLACRFGKQHITESGRNVINQAKLDEYNNKGPSVKNQFSKDVQWALRKRNYDFNLAEKLIDSYDKDAIHMTPDELFTFLKRPNKKTFGNVTDEDIVKLRTKEKKVIDWKDKLYLSPLTTVGNLPFRRICKEFGADVTCGEMALCSSLLKGMPQEWALLKRHHTEDIFGVQLCANNPYVLTKCGQMIEKECEVDFVDLNLGCPIEWVFRKGGGSGLLLRPKILESCVRNLSDILTIPLTVKTRTGAYKDENIAHELAPKFRDWGASLLTIHGRSREQRYTKSADWAYIGQVARAASPMPVFGCGDVLSYEDYNQYRKLAPEVQGVMIGRGALIKPWIFTEIKQARLWDISSNERLDMLKTYADYGLEHWGSDSRGVESTRRFMLEWLSFLYRYVPVGLLERPPQKINDRPPFFRGRNELETLMASPAASDWIKISEMLLGKVPEGFKFIPKHKANSYQ</sequence>
<evidence type="ECO:0000256" key="4">
    <source>
        <dbReference type="ARBA" id="ARBA00015300"/>
    </source>
</evidence>
<feature type="compositionally biased region" description="Acidic residues" evidence="23">
    <location>
        <begin position="39"/>
        <end position="57"/>
    </location>
</feature>
<dbReference type="PANTHER" id="PTHR45846">
    <property type="entry name" value="TRNA-DIHYDROURIDINE(47) SYNTHASE [NAD(P)(+)]-LIKE"/>
    <property type="match status" value="1"/>
</dbReference>
<dbReference type="PROSITE" id="PS01136">
    <property type="entry name" value="UPF0034"/>
    <property type="match status" value="1"/>
</dbReference>
<evidence type="ECO:0000256" key="7">
    <source>
        <dbReference type="ARBA" id="ARBA00022664"/>
    </source>
</evidence>
<evidence type="ECO:0000256" key="20">
    <source>
        <dbReference type="ARBA" id="ARBA00048342"/>
    </source>
</evidence>
<dbReference type="Proteomes" id="UP001152799">
    <property type="component" value="Chromosome 7"/>
</dbReference>
<keyword evidence="8" id="KW-0819">tRNA processing</keyword>
<dbReference type="GO" id="GO:0050660">
    <property type="term" value="F:flavin adenine dinucleotide binding"/>
    <property type="evidence" value="ECO:0007669"/>
    <property type="project" value="InterPro"/>
</dbReference>
<comment type="catalytic activity">
    <reaction evidence="19">
        <text>5,6-dihydrouridine(47) in tRNA + NAD(+) = uridine(47) in tRNA + NADH + H(+)</text>
        <dbReference type="Rhea" id="RHEA:53364"/>
        <dbReference type="Rhea" id="RHEA-COMP:13539"/>
        <dbReference type="Rhea" id="RHEA-COMP:13540"/>
        <dbReference type="ChEBI" id="CHEBI:15378"/>
        <dbReference type="ChEBI" id="CHEBI:57540"/>
        <dbReference type="ChEBI" id="CHEBI:57945"/>
        <dbReference type="ChEBI" id="CHEBI:65315"/>
        <dbReference type="ChEBI" id="CHEBI:74443"/>
        <dbReference type="EC" id="1.3.1.89"/>
    </reaction>
    <physiologicalReaction direction="right-to-left" evidence="19">
        <dbReference type="Rhea" id="RHEA:53366"/>
    </physiologicalReaction>
</comment>
<evidence type="ECO:0000256" key="12">
    <source>
        <dbReference type="ARBA" id="ARBA00022833"/>
    </source>
</evidence>
<dbReference type="CDD" id="cd02801">
    <property type="entry name" value="DUS_like_FMN"/>
    <property type="match status" value="1"/>
</dbReference>
<feature type="region of interest" description="Disordered" evidence="23">
    <location>
        <begin position="23"/>
        <end position="70"/>
    </location>
</feature>
<evidence type="ECO:0000259" key="25">
    <source>
        <dbReference type="Pfam" id="PF01207"/>
    </source>
</evidence>
<dbReference type="GO" id="GO:0003723">
    <property type="term" value="F:RNA binding"/>
    <property type="evidence" value="ECO:0007669"/>
    <property type="project" value="TreeGrafter"/>
</dbReference>
<evidence type="ECO:0000256" key="1">
    <source>
        <dbReference type="ARBA" id="ARBA00001917"/>
    </source>
</evidence>
<keyword evidence="12" id="KW-0862">Zinc</keyword>
<evidence type="ECO:0000256" key="10">
    <source>
        <dbReference type="ARBA" id="ARBA00022737"/>
    </source>
</evidence>
<protein>
    <recommendedName>
        <fullName evidence="4">tRNA-dihydrouridine(47) synthase [NAD(P)(+)]-like</fullName>
        <ecNumber evidence="3">1.3.1.89</ecNumber>
    </recommendedName>
    <alternativeName>
        <fullName evidence="17">mRNA-dihydrouridine synthase DUS3L</fullName>
    </alternativeName>
    <alternativeName>
        <fullName evidence="16">tRNA-dihydrouridine synthase 3-like</fullName>
    </alternativeName>
</protein>
<keyword evidence="10" id="KW-0677">Repeat</keyword>
<dbReference type="GO" id="GO:0102265">
    <property type="term" value="F:tRNA-dihydrouridine47 synthase activity"/>
    <property type="evidence" value="ECO:0007669"/>
    <property type="project" value="UniProtKB-EC"/>
</dbReference>
<organism evidence="26 27">
    <name type="scientific">Ceutorhynchus assimilis</name>
    <name type="common">cabbage seed weevil</name>
    <dbReference type="NCBI Taxonomy" id="467358"/>
    <lineage>
        <taxon>Eukaryota</taxon>
        <taxon>Metazoa</taxon>
        <taxon>Ecdysozoa</taxon>
        <taxon>Arthropoda</taxon>
        <taxon>Hexapoda</taxon>
        <taxon>Insecta</taxon>
        <taxon>Pterygota</taxon>
        <taxon>Neoptera</taxon>
        <taxon>Endopterygota</taxon>
        <taxon>Coleoptera</taxon>
        <taxon>Polyphaga</taxon>
        <taxon>Cucujiformia</taxon>
        <taxon>Curculionidae</taxon>
        <taxon>Ceutorhynchinae</taxon>
        <taxon>Ceutorhynchus</taxon>
    </lineage>
</organism>
<evidence type="ECO:0000256" key="22">
    <source>
        <dbReference type="ARBA" id="ARBA00049513"/>
    </source>
</evidence>
<accession>A0A9N9MWG5</accession>
<evidence type="ECO:0000256" key="17">
    <source>
        <dbReference type="ARBA" id="ARBA00033783"/>
    </source>
</evidence>
<dbReference type="GO" id="GO:0006397">
    <property type="term" value="P:mRNA processing"/>
    <property type="evidence" value="ECO:0007669"/>
    <property type="project" value="UniProtKB-KW"/>
</dbReference>
<keyword evidence="9" id="KW-0479">Metal-binding</keyword>
<evidence type="ECO:0000256" key="19">
    <source>
        <dbReference type="ARBA" id="ARBA00048266"/>
    </source>
</evidence>
<feature type="domain" description="C3H1-type" evidence="24">
    <location>
        <begin position="137"/>
        <end position="156"/>
    </location>
</feature>
<dbReference type="Pfam" id="PF01207">
    <property type="entry name" value="Dus"/>
    <property type="match status" value="1"/>
</dbReference>
<comment type="cofactor">
    <cofactor evidence="1">
        <name>FMN</name>
        <dbReference type="ChEBI" id="CHEBI:58210"/>
    </cofactor>
</comment>
<evidence type="ECO:0000256" key="11">
    <source>
        <dbReference type="ARBA" id="ARBA00022771"/>
    </source>
</evidence>
<evidence type="ECO:0000256" key="14">
    <source>
        <dbReference type="ARBA" id="ARBA00023002"/>
    </source>
</evidence>
<dbReference type="AlphaFoldDB" id="A0A9N9MWG5"/>
<dbReference type="OrthoDB" id="259935at2759"/>
<comment type="catalytic activity">
    <reaction evidence="22">
        <text>5,6-dihydrouridine(47) in tRNA + NADP(+) = uridine(47) in tRNA + NADPH + H(+)</text>
        <dbReference type="Rhea" id="RHEA:53360"/>
        <dbReference type="Rhea" id="RHEA-COMP:13539"/>
        <dbReference type="Rhea" id="RHEA-COMP:13540"/>
        <dbReference type="ChEBI" id="CHEBI:15378"/>
        <dbReference type="ChEBI" id="CHEBI:57783"/>
        <dbReference type="ChEBI" id="CHEBI:58349"/>
        <dbReference type="ChEBI" id="CHEBI:65315"/>
        <dbReference type="ChEBI" id="CHEBI:74443"/>
        <dbReference type="EC" id="1.3.1.89"/>
    </reaction>
    <physiologicalReaction direction="right-to-left" evidence="22">
        <dbReference type="Rhea" id="RHEA:53362"/>
    </physiologicalReaction>
</comment>
<feature type="domain" description="DUS-like FMN-binding" evidence="25">
    <location>
        <begin position="264"/>
        <end position="499"/>
    </location>
</feature>
<evidence type="ECO:0000256" key="2">
    <source>
        <dbReference type="ARBA" id="ARBA00005451"/>
    </source>
</evidence>
<keyword evidence="5" id="KW-0285">Flavoprotein</keyword>
<evidence type="ECO:0000256" key="9">
    <source>
        <dbReference type="ARBA" id="ARBA00022723"/>
    </source>
</evidence>
<evidence type="ECO:0000256" key="5">
    <source>
        <dbReference type="ARBA" id="ARBA00022630"/>
    </source>
</evidence>
<comment type="function">
    <text evidence="18">Catalyzes the synthesis of dihydrouridine, a modified base, in various RNAs, such as tRNAs, mRNAs and some long non-coding RNAs (lncRNAs). Mainly modifies the uridine in position 47 (U47) in the D-loop of most cytoplasmic tRNAs. Also able to mediate the formation of dihydrouridine in some mRNAs, thereby regulating their translation.</text>
</comment>
<gene>
    <name evidence="26" type="ORF">CEUTPL_LOCUS12320</name>
</gene>